<accession>A0A6J8CH94</accession>
<evidence type="ECO:0000313" key="1">
    <source>
        <dbReference type="EMBL" id="CAC5395843.1"/>
    </source>
</evidence>
<reference evidence="1 2" key="1">
    <citation type="submission" date="2020-06" db="EMBL/GenBank/DDBJ databases">
        <authorList>
            <person name="Li R."/>
            <person name="Bekaert M."/>
        </authorList>
    </citation>
    <scope>NUCLEOTIDE SEQUENCE [LARGE SCALE GENOMIC DNA]</scope>
    <source>
        <strain evidence="2">wild</strain>
    </source>
</reference>
<name>A0A6J8CH94_MYTCO</name>
<evidence type="ECO:0000313" key="2">
    <source>
        <dbReference type="Proteomes" id="UP000507470"/>
    </source>
</evidence>
<gene>
    <name evidence="1" type="ORF">MCOR_30470</name>
</gene>
<keyword evidence="2" id="KW-1185">Reference proteome</keyword>
<dbReference type="Proteomes" id="UP000507470">
    <property type="component" value="Unassembled WGS sequence"/>
</dbReference>
<sequence>MDNYSIDSLNSLGEHLVGQQKTGSKTFAGQEDGHSTENNKISELCNRSFEHINLENFIGFLRKKEICLIPGVTAIAEGTNEEPLNTGTLETEELHLDIANDQLKNHIDLSDKNEIIYTATPITVIDDKVNDVLLDEINSTDHSYTKENTCSSSTKDLPLIAPDIPSITKRKIPLIDFHDLPISAYDCYCLILSLCLYFWSTLHWPVKQKLNIDDENLESITVNIEHMTQEEKKNVYIFMVGLLLE</sequence>
<organism evidence="1 2">
    <name type="scientific">Mytilus coruscus</name>
    <name type="common">Sea mussel</name>
    <dbReference type="NCBI Taxonomy" id="42192"/>
    <lineage>
        <taxon>Eukaryota</taxon>
        <taxon>Metazoa</taxon>
        <taxon>Spiralia</taxon>
        <taxon>Lophotrochozoa</taxon>
        <taxon>Mollusca</taxon>
        <taxon>Bivalvia</taxon>
        <taxon>Autobranchia</taxon>
        <taxon>Pteriomorphia</taxon>
        <taxon>Mytilida</taxon>
        <taxon>Mytiloidea</taxon>
        <taxon>Mytilidae</taxon>
        <taxon>Mytilinae</taxon>
        <taxon>Mytilus</taxon>
    </lineage>
</organism>
<proteinExistence type="predicted"/>
<dbReference type="EMBL" id="CACVKT020005586">
    <property type="protein sequence ID" value="CAC5395843.1"/>
    <property type="molecule type" value="Genomic_DNA"/>
</dbReference>
<protein>
    <submittedName>
        <fullName evidence="1">Uncharacterized protein</fullName>
    </submittedName>
</protein>
<dbReference type="AlphaFoldDB" id="A0A6J8CH94"/>